<dbReference type="InterPro" id="IPR017871">
    <property type="entry name" value="ABC_transporter-like_CS"/>
</dbReference>
<sequence length="290" mass="31625">MSIKLTNVSHTYGVGTPFEKTALHDTNVEIHEGEFIGIIGHTGSGKSTLVQILNGLIKPTNGSVTVDGTDIGKNTKEALAVRHKVGMVFQYPEYQLFEETIARDIAFGPRNFGLSETEVEDRVKEAMDFVGLDYDTYANRSPFRLSGGQMRRVAIAGVIAIHPAYLILDEPSAGLDPVGRREIFSEIQRWHKEKGVTVILVSHNMEDISQMASRLLVLSQGHIVLDGEPLSIFAQHGDELQQAGVAVPPVNGVLQYLKGRGLAVDDRVRTVEQGAEAIYDCLKGGTGHAH</sequence>
<dbReference type="PROSITE" id="PS50893">
    <property type="entry name" value="ABC_TRANSPORTER_2"/>
    <property type="match status" value="1"/>
</dbReference>
<evidence type="ECO:0000256" key="3">
    <source>
        <dbReference type="ARBA" id="ARBA00022475"/>
    </source>
</evidence>
<dbReference type="InterPro" id="IPR030946">
    <property type="entry name" value="EcfA2"/>
</dbReference>
<keyword evidence="6" id="KW-1278">Translocase</keyword>
<dbReference type="Proteomes" id="UP001206692">
    <property type="component" value="Unassembled WGS sequence"/>
</dbReference>
<comment type="subunit">
    <text evidence="8">Forms a stable energy-coupling factor (ECF) transporter complex composed of 2 membrane-embedded substrate-binding proteins (S component), 2 ATP-binding proteins (A component) and 2 transmembrane proteins (T component).</text>
</comment>
<dbReference type="InterPro" id="IPR003593">
    <property type="entry name" value="AAA+_ATPase"/>
</dbReference>
<evidence type="ECO:0000256" key="8">
    <source>
        <dbReference type="RuleBase" id="RU365104"/>
    </source>
</evidence>
<keyword evidence="5 8" id="KW-0067">ATP-binding</keyword>
<reference evidence="10 11" key="1">
    <citation type="submission" date="2022-06" db="EMBL/GenBank/DDBJ databases">
        <title>Isolation of gut microbiota from human fecal samples.</title>
        <authorList>
            <person name="Pamer E.G."/>
            <person name="Barat B."/>
            <person name="Waligurski E."/>
            <person name="Medina S."/>
            <person name="Paddock L."/>
            <person name="Mostad J."/>
        </authorList>
    </citation>
    <scope>NUCLEOTIDE SEQUENCE [LARGE SCALE GENOMIC DNA]</scope>
    <source>
        <strain evidence="10 11">DFI.1.1</strain>
    </source>
</reference>
<dbReference type="Pfam" id="PF00005">
    <property type="entry name" value="ABC_tran"/>
    <property type="match status" value="1"/>
</dbReference>
<keyword evidence="3 8" id="KW-1003">Cell membrane</keyword>
<proteinExistence type="inferred from homology"/>
<evidence type="ECO:0000256" key="6">
    <source>
        <dbReference type="ARBA" id="ARBA00022967"/>
    </source>
</evidence>
<keyword evidence="11" id="KW-1185">Reference proteome</keyword>
<dbReference type="InterPro" id="IPR050095">
    <property type="entry name" value="ECF_ABC_transporter_ATP-bd"/>
</dbReference>
<dbReference type="PANTHER" id="PTHR43553:SF27">
    <property type="entry name" value="ENERGY-COUPLING FACTOR TRANSPORTER ATP-BINDING PROTEIN ECFA2"/>
    <property type="match status" value="1"/>
</dbReference>
<name>A0ABT1SQ85_9FIRM</name>
<dbReference type="EMBL" id="JANGEW010000003">
    <property type="protein sequence ID" value="MCQ5341974.1"/>
    <property type="molecule type" value="Genomic_DNA"/>
</dbReference>
<dbReference type="EC" id="7.-.-.-" evidence="8"/>
<feature type="domain" description="ABC transporter" evidence="9">
    <location>
        <begin position="3"/>
        <end position="245"/>
    </location>
</feature>
<dbReference type="PANTHER" id="PTHR43553">
    <property type="entry name" value="HEAVY METAL TRANSPORTER"/>
    <property type="match status" value="1"/>
</dbReference>
<dbReference type="PROSITE" id="PS00211">
    <property type="entry name" value="ABC_TRANSPORTER_1"/>
    <property type="match status" value="1"/>
</dbReference>
<evidence type="ECO:0000313" key="10">
    <source>
        <dbReference type="EMBL" id="MCQ5341974.1"/>
    </source>
</evidence>
<comment type="similarity">
    <text evidence="8">Belongs to the ABC transporter superfamily. Energy-coupling factor EcfA family.</text>
</comment>
<evidence type="ECO:0000259" key="9">
    <source>
        <dbReference type="PROSITE" id="PS50893"/>
    </source>
</evidence>
<dbReference type="NCBIfam" id="TIGR04521">
    <property type="entry name" value="ECF_ATPase_2"/>
    <property type="match status" value="1"/>
</dbReference>
<keyword evidence="4 8" id="KW-0547">Nucleotide-binding</keyword>
<evidence type="ECO:0000256" key="4">
    <source>
        <dbReference type="ARBA" id="ARBA00022741"/>
    </source>
</evidence>
<comment type="function">
    <text evidence="8">ATP-binding (A) component of a common energy-coupling factor (ECF) ABC-transporter complex.</text>
</comment>
<dbReference type="RefSeq" id="WP_062411455.1">
    <property type="nucleotide sequence ID" value="NZ_JAJCIO010000003.1"/>
</dbReference>
<dbReference type="SMART" id="SM00382">
    <property type="entry name" value="AAA"/>
    <property type="match status" value="1"/>
</dbReference>
<comment type="caution">
    <text evidence="10">The sequence shown here is derived from an EMBL/GenBank/DDBJ whole genome shotgun (WGS) entry which is preliminary data.</text>
</comment>
<evidence type="ECO:0000256" key="2">
    <source>
        <dbReference type="ARBA" id="ARBA00022448"/>
    </source>
</evidence>
<accession>A0ABT1SQ85</accession>
<evidence type="ECO:0000313" key="11">
    <source>
        <dbReference type="Proteomes" id="UP001206692"/>
    </source>
</evidence>
<dbReference type="InterPro" id="IPR015856">
    <property type="entry name" value="ABC_transpr_CbiO/EcfA_su"/>
</dbReference>
<dbReference type="SUPFAM" id="SSF52540">
    <property type="entry name" value="P-loop containing nucleoside triphosphate hydrolases"/>
    <property type="match status" value="1"/>
</dbReference>
<dbReference type="CDD" id="cd03225">
    <property type="entry name" value="ABC_cobalt_CbiO_domain1"/>
    <property type="match status" value="1"/>
</dbReference>
<dbReference type="InterPro" id="IPR003439">
    <property type="entry name" value="ABC_transporter-like_ATP-bd"/>
</dbReference>
<keyword evidence="2 8" id="KW-0813">Transport</keyword>
<keyword evidence="7 8" id="KW-0472">Membrane</keyword>
<dbReference type="Gene3D" id="3.40.50.300">
    <property type="entry name" value="P-loop containing nucleotide triphosphate hydrolases"/>
    <property type="match status" value="1"/>
</dbReference>
<evidence type="ECO:0000256" key="7">
    <source>
        <dbReference type="ARBA" id="ARBA00023136"/>
    </source>
</evidence>
<dbReference type="InterPro" id="IPR027417">
    <property type="entry name" value="P-loop_NTPase"/>
</dbReference>
<protein>
    <recommendedName>
        <fullName evidence="8">Energy-coupling factor transporter ATP-binding protein EcfA2</fullName>
        <ecNumber evidence="8">7.-.-.-</ecNumber>
    </recommendedName>
</protein>
<evidence type="ECO:0000256" key="5">
    <source>
        <dbReference type="ARBA" id="ARBA00022840"/>
    </source>
</evidence>
<organism evidence="10 11">
    <name type="scientific">Megasphaera massiliensis</name>
    <dbReference type="NCBI Taxonomy" id="1232428"/>
    <lineage>
        <taxon>Bacteria</taxon>
        <taxon>Bacillati</taxon>
        <taxon>Bacillota</taxon>
        <taxon>Negativicutes</taxon>
        <taxon>Veillonellales</taxon>
        <taxon>Veillonellaceae</taxon>
        <taxon>Megasphaera</taxon>
    </lineage>
</organism>
<gene>
    <name evidence="10" type="ORF">NE675_02820</name>
</gene>
<evidence type="ECO:0000256" key="1">
    <source>
        <dbReference type="ARBA" id="ARBA00004202"/>
    </source>
</evidence>
<comment type="subcellular location">
    <subcellularLocation>
        <location evidence="1 8">Cell membrane</location>
        <topology evidence="1 8">Peripheral membrane protein</topology>
    </subcellularLocation>
</comment>